<proteinExistence type="predicted"/>
<sequence length="88" mass="9918">MLTDDDLENDKLILDQVIEVTGVATDKAAQEMTLDFNVFIQLANPTKFPLNHTYTVKGRCIGYDDLLGEVKIDQAYILNPQNSNDDEK</sequence>
<comment type="caution">
    <text evidence="1">The sequence shown here is derived from an EMBL/GenBank/DDBJ whole genome shotgun (WGS) entry which is preliminary data.</text>
</comment>
<gene>
    <name evidence="1" type="ORF">JCM19294_1034</name>
</gene>
<organism evidence="1 2">
    <name type="scientific">Nonlabens tegetincola</name>
    <dbReference type="NCBI Taxonomy" id="323273"/>
    <lineage>
        <taxon>Bacteria</taxon>
        <taxon>Pseudomonadati</taxon>
        <taxon>Bacteroidota</taxon>
        <taxon>Flavobacteriia</taxon>
        <taxon>Flavobacteriales</taxon>
        <taxon>Flavobacteriaceae</taxon>
        <taxon>Nonlabens</taxon>
    </lineage>
</organism>
<dbReference type="eggNOG" id="ENOG5030PZQ">
    <property type="taxonomic scope" value="Bacteria"/>
</dbReference>
<accession>A0A090Q120</accession>
<protein>
    <submittedName>
        <fullName evidence="1">Uncharacterized protein</fullName>
    </submittedName>
</protein>
<reference evidence="1" key="1">
    <citation type="journal article" date="2014" name="Genome Announc.">
        <title>Draft Genome Sequences of Marine Flavobacterium Nonlabens Strains NR17, NR24, NR27, NR32, NR33, and Ara13.</title>
        <authorList>
            <person name="Nakanishi M."/>
            <person name="Meirelles P."/>
            <person name="Suzuki R."/>
            <person name="Takatani N."/>
            <person name="Mino S."/>
            <person name="Suda W."/>
            <person name="Oshima K."/>
            <person name="Hattori M."/>
            <person name="Ohkuma M."/>
            <person name="Hosokawa M."/>
            <person name="Miyashita K."/>
            <person name="Thompson F.L."/>
            <person name="Niwa A."/>
            <person name="Sawabe T."/>
            <person name="Sawabe T."/>
        </authorList>
    </citation>
    <scope>NUCLEOTIDE SEQUENCE [LARGE SCALE GENOMIC DNA]</scope>
    <source>
        <strain evidence="1">JCM 19294</strain>
    </source>
</reference>
<evidence type="ECO:0000313" key="2">
    <source>
        <dbReference type="Proteomes" id="UP000029221"/>
    </source>
</evidence>
<evidence type="ECO:0000313" key="1">
    <source>
        <dbReference type="EMBL" id="GAK96725.1"/>
    </source>
</evidence>
<dbReference type="AlphaFoldDB" id="A0A090Q120"/>
<dbReference type="Proteomes" id="UP000029221">
    <property type="component" value="Unassembled WGS sequence"/>
</dbReference>
<keyword evidence="2" id="KW-1185">Reference proteome</keyword>
<dbReference type="STRING" id="319236.BST91_02905"/>
<dbReference type="EMBL" id="BBML01000003">
    <property type="protein sequence ID" value="GAK96725.1"/>
    <property type="molecule type" value="Genomic_DNA"/>
</dbReference>
<name>A0A090Q120_9FLAO</name>